<sequence>MDRKGIRTCSEQDAARSAVDFEACCTSGSSVLPWKRCEHSG</sequence>
<dbReference type="HOGENOM" id="CLU_3268133_0_0_9"/>
<dbReference type="EMBL" id="ACEC01000115">
    <property type="protein sequence ID" value="EEG29139.1"/>
    <property type="molecule type" value="Genomic_DNA"/>
</dbReference>
<organism evidence="1 2">
    <name type="scientific">[Clostridium] methylpentosum DSM 5476</name>
    <dbReference type="NCBI Taxonomy" id="537013"/>
    <lineage>
        <taxon>Bacteria</taxon>
        <taxon>Bacillati</taxon>
        <taxon>Bacillota</taxon>
        <taxon>Clostridia</taxon>
        <taxon>Eubacteriales</taxon>
        <taxon>Oscillospiraceae</taxon>
        <taxon>Oscillospiraceae incertae sedis</taxon>
    </lineage>
</organism>
<reference evidence="1 2" key="2">
    <citation type="submission" date="2009-02" db="EMBL/GenBank/DDBJ databases">
        <title>Draft genome sequence of Clostridium methylpentosum (DSM 5476).</title>
        <authorList>
            <person name="Sudarsanam P."/>
            <person name="Ley R."/>
            <person name="Guruge J."/>
            <person name="Turnbaugh P.J."/>
            <person name="Mahowald M."/>
            <person name="Liep D."/>
            <person name="Gordon J."/>
        </authorList>
    </citation>
    <scope>NUCLEOTIDE SEQUENCE [LARGE SCALE GENOMIC DNA]</scope>
    <source>
        <strain evidence="1 2">DSM 5476</strain>
    </source>
</reference>
<evidence type="ECO:0000313" key="1">
    <source>
        <dbReference type="EMBL" id="EEG29139.1"/>
    </source>
</evidence>
<dbReference type="AlphaFoldDB" id="C0EH52"/>
<accession>C0EH52</accession>
<evidence type="ECO:0000313" key="2">
    <source>
        <dbReference type="Proteomes" id="UP000003340"/>
    </source>
</evidence>
<protein>
    <submittedName>
        <fullName evidence="1">Uncharacterized protein</fullName>
    </submittedName>
</protein>
<keyword evidence="2" id="KW-1185">Reference proteome</keyword>
<dbReference type="Proteomes" id="UP000003340">
    <property type="component" value="Unassembled WGS sequence"/>
</dbReference>
<proteinExistence type="predicted"/>
<dbReference type="STRING" id="537013.CLOSTMETH_03252"/>
<comment type="caution">
    <text evidence="1">The sequence shown here is derived from an EMBL/GenBank/DDBJ whole genome shotgun (WGS) entry which is preliminary data.</text>
</comment>
<reference evidence="1 2" key="1">
    <citation type="submission" date="2009-01" db="EMBL/GenBank/DDBJ databases">
        <authorList>
            <person name="Fulton L."/>
            <person name="Clifton S."/>
            <person name="Fulton B."/>
            <person name="Xu J."/>
            <person name="Minx P."/>
            <person name="Pepin K.H."/>
            <person name="Johnson M."/>
            <person name="Bhonagiri V."/>
            <person name="Nash W.E."/>
            <person name="Mardis E.R."/>
            <person name="Wilson R.K."/>
        </authorList>
    </citation>
    <scope>NUCLEOTIDE SEQUENCE [LARGE SCALE GENOMIC DNA]</scope>
    <source>
        <strain evidence="1 2">DSM 5476</strain>
    </source>
</reference>
<gene>
    <name evidence="1" type="ORF">CLOSTMETH_03252</name>
</gene>
<name>C0EH52_9FIRM</name>